<protein>
    <submittedName>
        <fullName evidence="1">Uncharacterized protein</fullName>
    </submittedName>
</protein>
<accession>A0A0B6F2E3</accession>
<dbReference type="KEGG" id="csx:CSING_03280"/>
<dbReference type="OrthoDB" id="3233290at2"/>
<sequence>MKEPQQPEINVDGIIFRFQEGWSLAAFDRWPQFTKIAGAFGAQGCDILALKGDELWFIEVKDYTFDGAETPTDLPTTVAKKTIGTLATICALAKSREDTPERSFSRRCLTAKRYNLALHIELKDGGLKDKMNKPLLATLKQELRKIRKKLEFADHALSNHWRSSDGLPWTAARDPRNRPQHCDR</sequence>
<gene>
    <name evidence="1" type="ORF">CSING_03280</name>
</gene>
<reference evidence="1 2" key="1">
    <citation type="journal article" date="2015" name="Genome Announc.">
        <title>Complete Genome Sequence and Annotation of Corynebacterium singulare DSM 44357, Isolated from a Human Semen Specimen.</title>
        <authorList>
            <person name="Merten M."/>
            <person name="Brinkrolf K."/>
            <person name="Albersmeier A."/>
            <person name="Kutter Y."/>
            <person name="Ruckert C."/>
            <person name="Tauch A."/>
        </authorList>
    </citation>
    <scope>NUCLEOTIDE SEQUENCE [LARGE SCALE GENOMIC DNA]</scope>
    <source>
        <strain evidence="1">IBS B52218</strain>
    </source>
</reference>
<dbReference type="Proteomes" id="UP000031890">
    <property type="component" value="Chromosome"/>
</dbReference>
<organism evidence="1 2">
    <name type="scientific">Corynebacterium singulare</name>
    <dbReference type="NCBI Taxonomy" id="161899"/>
    <lineage>
        <taxon>Bacteria</taxon>
        <taxon>Bacillati</taxon>
        <taxon>Actinomycetota</taxon>
        <taxon>Actinomycetes</taxon>
        <taxon>Mycobacteriales</taxon>
        <taxon>Corynebacteriaceae</taxon>
        <taxon>Corynebacterium</taxon>
    </lineage>
</organism>
<name>A0A0B6F2E3_9CORY</name>
<dbReference type="HOGENOM" id="CLU_1445396_0_0_11"/>
<dbReference type="RefSeq" id="WP_042529638.1">
    <property type="nucleotide sequence ID" value="NZ_CP010827.1"/>
</dbReference>
<evidence type="ECO:0000313" key="1">
    <source>
        <dbReference type="EMBL" id="AJI78206.1"/>
    </source>
</evidence>
<dbReference type="AlphaFoldDB" id="A0A0B6F2E3"/>
<dbReference type="EMBL" id="CP010827">
    <property type="protein sequence ID" value="AJI78206.1"/>
    <property type="molecule type" value="Genomic_DNA"/>
</dbReference>
<evidence type="ECO:0000313" key="2">
    <source>
        <dbReference type="Proteomes" id="UP000031890"/>
    </source>
</evidence>
<proteinExistence type="predicted"/>
<dbReference type="STRING" id="161899.CSING_03280"/>